<evidence type="ECO:0000313" key="9">
    <source>
        <dbReference type="Proteomes" id="UP001521184"/>
    </source>
</evidence>
<evidence type="ECO:0000259" key="7">
    <source>
        <dbReference type="Pfam" id="PF04769"/>
    </source>
</evidence>
<evidence type="ECO:0000256" key="3">
    <source>
        <dbReference type="ARBA" id="ARBA00023125"/>
    </source>
</evidence>
<sequence>MSTQQTQSFTNLPHNVAVSHITAHLDYRYNPRRSSDIKKGRNNVEGKVSDAPLNFLESSVLEENACVVDSLANGPDTSNTFIRQDIMAMFTNNSGYISPVFDKFQQKDRKMVWAVGTVKVTWFIIVKAYTIVREKVGSDLVRGYFIINEVCFKMVKAKWTVIPKTDSIIRDQIGSDNAPMDAFLNLVCPHIGIISRENHLNTLG</sequence>
<evidence type="ECO:0000313" key="8">
    <source>
        <dbReference type="EMBL" id="KAL1640227.1"/>
    </source>
</evidence>
<evidence type="ECO:0000256" key="5">
    <source>
        <dbReference type="ARBA" id="ARBA00023242"/>
    </source>
</evidence>
<dbReference type="Proteomes" id="UP001521184">
    <property type="component" value="Unassembled WGS sequence"/>
</dbReference>
<evidence type="ECO:0000256" key="6">
    <source>
        <dbReference type="ARBA" id="ARBA00035106"/>
    </source>
</evidence>
<gene>
    <name evidence="8" type="ORF">SLS58_007178</name>
</gene>
<evidence type="ECO:0000256" key="1">
    <source>
        <dbReference type="ARBA" id="ARBA00015083"/>
    </source>
</evidence>
<keyword evidence="9" id="KW-1185">Reference proteome</keyword>
<accession>A0ABR3TLH2</accession>
<dbReference type="EMBL" id="JAKEKT020000053">
    <property type="protein sequence ID" value="KAL1640227.1"/>
    <property type="molecule type" value="Genomic_DNA"/>
</dbReference>
<comment type="function">
    <text evidence="6">Mating type proteins are sequence specific DNA-binding proteins that act as master switches in fungal differentiation by controlling gene expression in a cell type-specific fashion. Transcriptional activator that induces the transcription of alpha-specific genes.</text>
</comment>
<evidence type="ECO:0000256" key="2">
    <source>
        <dbReference type="ARBA" id="ARBA00023015"/>
    </source>
</evidence>
<keyword evidence="5" id="KW-0539">Nucleus</keyword>
<keyword evidence="3" id="KW-0238">DNA-binding</keyword>
<organism evidence="8 9">
    <name type="scientific">Diplodia intermedia</name>
    <dbReference type="NCBI Taxonomy" id="856260"/>
    <lineage>
        <taxon>Eukaryota</taxon>
        <taxon>Fungi</taxon>
        <taxon>Dikarya</taxon>
        <taxon>Ascomycota</taxon>
        <taxon>Pezizomycotina</taxon>
        <taxon>Dothideomycetes</taxon>
        <taxon>Dothideomycetes incertae sedis</taxon>
        <taxon>Botryosphaeriales</taxon>
        <taxon>Botryosphaeriaceae</taxon>
        <taxon>Diplodia</taxon>
    </lineage>
</organism>
<keyword evidence="4" id="KW-0804">Transcription</keyword>
<protein>
    <recommendedName>
        <fullName evidence="1">Mating-type protein MAT-1</fullName>
    </recommendedName>
</protein>
<evidence type="ECO:0000256" key="4">
    <source>
        <dbReference type="ARBA" id="ARBA00023163"/>
    </source>
</evidence>
<reference evidence="8 9" key="1">
    <citation type="journal article" date="2023" name="Plant Dis.">
        <title>First Report of Diplodia intermedia Causing Canker and Dieback Diseases on Apple Trees in Canada.</title>
        <authorList>
            <person name="Ellouze W."/>
            <person name="Ilyukhin E."/>
            <person name="Sulman M."/>
            <person name="Ali S."/>
        </authorList>
    </citation>
    <scope>NUCLEOTIDE SEQUENCE [LARGE SCALE GENOMIC DNA]</scope>
    <source>
        <strain evidence="8 9">M45-28</strain>
    </source>
</reference>
<comment type="caution">
    <text evidence="8">The sequence shown here is derived from an EMBL/GenBank/DDBJ whole genome shotgun (WGS) entry which is preliminary data.</text>
</comment>
<dbReference type="InterPro" id="IPR006856">
    <property type="entry name" value="MATalpha_HMGbox"/>
</dbReference>
<proteinExistence type="predicted"/>
<name>A0ABR3TLH2_9PEZI</name>
<keyword evidence="2" id="KW-0805">Transcription regulation</keyword>
<dbReference type="Pfam" id="PF04769">
    <property type="entry name" value="MATalpha_HMGbox"/>
    <property type="match status" value="1"/>
</dbReference>
<feature type="domain" description="Alpha box" evidence="7">
    <location>
        <begin position="156"/>
        <end position="204"/>
    </location>
</feature>